<evidence type="ECO:0000259" key="9">
    <source>
        <dbReference type="SMART" id="SM01268"/>
    </source>
</evidence>
<dbReference type="Gene3D" id="2.60.40.1450">
    <property type="entry name" value="LAG1, DNA binding domain"/>
    <property type="match status" value="1"/>
</dbReference>
<dbReference type="HOGENOM" id="CLU_325182_0_0_1"/>
<evidence type="ECO:0000313" key="10">
    <source>
        <dbReference type="EMBL" id="GAA99600.1"/>
    </source>
</evidence>
<dbReference type="SMART" id="SM01267">
    <property type="entry name" value="LAG1_DNAbind"/>
    <property type="match status" value="1"/>
</dbReference>
<evidence type="ECO:0000256" key="1">
    <source>
        <dbReference type="ARBA" id="ARBA00004123"/>
    </source>
</evidence>
<dbReference type="GO" id="GO:0000978">
    <property type="term" value="F:RNA polymerase II cis-regulatory region sequence-specific DNA binding"/>
    <property type="evidence" value="ECO:0007669"/>
    <property type="project" value="InterPro"/>
</dbReference>
<evidence type="ECO:0000256" key="4">
    <source>
        <dbReference type="ARBA" id="ARBA00023125"/>
    </source>
</evidence>
<dbReference type="SMART" id="SM01268">
    <property type="entry name" value="BTD"/>
    <property type="match status" value="1"/>
</dbReference>
<accession>G7E8Y2</accession>
<dbReference type="AlphaFoldDB" id="G7E8Y2"/>
<dbReference type="SUPFAM" id="SSF49417">
    <property type="entry name" value="p53-like transcription factors"/>
    <property type="match status" value="1"/>
</dbReference>
<dbReference type="InterPro" id="IPR036358">
    <property type="entry name" value="BTD_sf"/>
</dbReference>
<keyword evidence="3" id="KW-0805">Transcription regulation</keyword>
<dbReference type="EMBL" id="BABT02000220">
    <property type="protein sequence ID" value="GAA99600.1"/>
    <property type="molecule type" value="Genomic_DNA"/>
</dbReference>
<comment type="similarity">
    <text evidence="2">Belongs to the Su(H) family.</text>
</comment>
<evidence type="ECO:0000259" key="8">
    <source>
        <dbReference type="SMART" id="SM01267"/>
    </source>
</evidence>
<comment type="subcellular location">
    <subcellularLocation>
        <location evidence="1">Nucleus</location>
    </subcellularLocation>
</comment>
<dbReference type="InterPro" id="IPR015351">
    <property type="entry name" value="RBP-J/Cbf11/Cbf12_DNA-bd"/>
</dbReference>
<evidence type="ECO:0000256" key="3">
    <source>
        <dbReference type="ARBA" id="ARBA00023015"/>
    </source>
</evidence>
<sequence>MTDDASQNDYVKDLDHYDKETVSPNPSSKRRRLDEPGLAEPVVPAEQTAPPAAISKAAVDVSPVQRDAEPSPDAIEPDSADARLDRVRQAMRGQTQRALAEDSDSREFGQLSTVTCFYPSAAQKSYSSEKRFVVPPPFVRIQGPLQTAASLMTLSAHLRLTDNTVLLDYTSPLDRTACRAHFAQLHIGGITKQEGKEKVKGCHLEVSLHNKPQEELQRQQALRDIELKKRARKLEGEDELIRIAGDFKRRDERIPVPRLPAPFATFVSEQIRIVSKPAENSRVTRQNPKGYLQNGSLMGLLSRQKNQTARTRFLTTEGGCFTGHANLWSAFRINVIERGEDLVDHLLKAIDNGEEWDPSAETTDRHLSPALHMMQTHELTQAMPTLHEHDVQVGSSDAALDGVPLAETDRLRDEEQQHKGSPIDVPIDPVISDQVIREITRPKRVSKARAHSPASKLAMMGSDVSRSFDQRLLNSAVKYGDLIVLTDVNTGDQTGPLWVRSVEQDRTVPMATGPVSYLQRIALQRATKPKTRPAFLTTNAFDHNPVRPSNKNQKGRVRTTVEPPQLPHGEDSEQDYASNEMGDGRVLKKTALAPDLVFRHALSGRPTHAEMITDSQAWTVLLIDKFAESFFCTNADGSLPIDTFTPMPQVITKPIYDDVRKTLDLAIKHLSYTTEDGGDTSVEIWIGSLGPLPVELSQRPPPVDDLSVVPITAWLPALSEICKAASEAYVNTRYEHQGSSSRRPVVDIFEPGTATDPHKQFAVISALAMSSQPGSAAQHSYDFGDVSVAQTQRDYLDPDLPGMSGLSTLAAAAVAAGQEPGELESELDISRAFAQRSHHLPIALFRSADEVGFPSGYDLVLMPNEIEGVVSWDITIAVSTRVQACFD</sequence>
<evidence type="ECO:0000256" key="2">
    <source>
        <dbReference type="ARBA" id="ARBA00009704"/>
    </source>
</evidence>
<keyword evidence="11" id="KW-1185">Reference proteome</keyword>
<dbReference type="InterPro" id="IPR008967">
    <property type="entry name" value="p53-like_TF_DNA-bd_sf"/>
</dbReference>
<feature type="region of interest" description="Disordered" evidence="7">
    <location>
        <begin position="537"/>
        <end position="578"/>
    </location>
</feature>
<dbReference type="InterPro" id="IPR037095">
    <property type="entry name" value="RBP-J/Cbf11_DNA-bd_sf"/>
</dbReference>
<feature type="region of interest" description="Disordered" evidence="7">
    <location>
        <begin position="1"/>
        <end position="80"/>
    </location>
</feature>
<keyword evidence="6" id="KW-0539">Nucleus</keyword>
<protein>
    <submittedName>
        <fullName evidence="10">Uncharacterized protein</fullName>
    </submittedName>
</protein>
<feature type="compositionally biased region" description="Polar residues" evidence="7">
    <location>
        <begin position="537"/>
        <end position="552"/>
    </location>
</feature>
<evidence type="ECO:0000256" key="6">
    <source>
        <dbReference type="ARBA" id="ARBA00023242"/>
    </source>
</evidence>
<keyword evidence="5" id="KW-0804">Transcription</keyword>
<dbReference type="OrthoDB" id="5600360at2759"/>
<comment type="caution">
    <text evidence="10">The sequence shown here is derived from an EMBL/GenBank/DDBJ whole genome shotgun (WGS) entry which is preliminary data.</text>
</comment>
<gene>
    <name evidence="10" type="primary">Mo06301</name>
    <name evidence="10" type="ORF">E5Q_06301</name>
</gene>
<reference evidence="10 11" key="1">
    <citation type="journal article" date="2011" name="J. Gen. Appl. Microbiol.">
        <title>Draft genome sequencing of the enigmatic basidiomycete Mixia osmundae.</title>
        <authorList>
            <person name="Nishida H."/>
            <person name="Nagatsuka Y."/>
            <person name="Sugiyama J."/>
        </authorList>
    </citation>
    <scope>NUCLEOTIDE SEQUENCE [LARGE SCALE GENOMIC DNA]</scope>
    <source>
        <strain evidence="11">CBS 9802 / IAM 14324 / JCM 22182 / KY 12970</strain>
    </source>
</reference>
<dbReference type="Gene3D" id="2.80.10.50">
    <property type="match status" value="1"/>
</dbReference>
<keyword evidence="4" id="KW-0238">DNA-binding</keyword>
<feature type="domain" description="Beta-trefoil DNA-binding" evidence="9">
    <location>
        <begin position="290"/>
        <end position="618"/>
    </location>
</feature>
<dbReference type="OMA" id="WDITIAV"/>
<evidence type="ECO:0000256" key="5">
    <source>
        <dbReference type="ARBA" id="ARBA00023163"/>
    </source>
</evidence>
<proteinExistence type="inferred from homology"/>
<feature type="domain" description="RBP-J/Cbf11/Cbf12 DNA binding" evidence="8">
    <location>
        <begin position="113"/>
        <end position="285"/>
    </location>
</feature>
<evidence type="ECO:0000313" key="11">
    <source>
        <dbReference type="Proteomes" id="UP000009131"/>
    </source>
</evidence>
<feature type="compositionally biased region" description="Basic and acidic residues" evidence="7">
    <location>
        <begin position="10"/>
        <end position="21"/>
    </location>
</feature>
<dbReference type="InParanoid" id="G7E8Y2"/>
<organism evidence="10 11">
    <name type="scientific">Mixia osmundae (strain CBS 9802 / IAM 14324 / JCM 22182 / KY 12970)</name>
    <dbReference type="NCBI Taxonomy" id="764103"/>
    <lineage>
        <taxon>Eukaryota</taxon>
        <taxon>Fungi</taxon>
        <taxon>Dikarya</taxon>
        <taxon>Basidiomycota</taxon>
        <taxon>Pucciniomycotina</taxon>
        <taxon>Mixiomycetes</taxon>
        <taxon>Mixiales</taxon>
        <taxon>Mixiaceae</taxon>
        <taxon>Mixia</taxon>
    </lineage>
</organism>
<dbReference type="STRING" id="764103.G7E8Y2"/>
<dbReference type="RefSeq" id="XP_014568815.1">
    <property type="nucleotide sequence ID" value="XM_014713329.1"/>
</dbReference>
<dbReference type="Pfam" id="PF09271">
    <property type="entry name" value="LAG1-DNAbind"/>
    <property type="match status" value="1"/>
</dbReference>
<name>G7E8Y2_MIXOS</name>
<dbReference type="GO" id="GO:0001228">
    <property type="term" value="F:DNA-binding transcription activator activity, RNA polymerase II-specific"/>
    <property type="evidence" value="ECO:0007669"/>
    <property type="project" value="InterPro"/>
</dbReference>
<dbReference type="Proteomes" id="UP000009131">
    <property type="component" value="Unassembled WGS sequence"/>
</dbReference>
<dbReference type="SUPFAM" id="SSF110217">
    <property type="entry name" value="DNA-binding protein LAG-1 (CSL)"/>
    <property type="match status" value="2"/>
</dbReference>
<dbReference type="InterPro" id="IPR015350">
    <property type="entry name" value="Beta-trefoil_DNA-bd_dom"/>
</dbReference>
<evidence type="ECO:0000256" key="7">
    <source>
        <dbReference type="SAM" id="MobiDB-lite"/>
    </source>
</evidence>
<reference evidence="10 11" key="2">
    <citation type="journal article" date="2012" name="Open Biol.">
        <title>Characteristics of nucleosomes and linker DNA regions on the genome of the basidiomycete Mixia osmundae revealed by mono- and dinucleosome mapping.</title>
        <authorList>
            <person name="Nishida H."/>
            <person name="Kondo S."/>
            <person name="Matsumoto T."/>
            <person name="Suzuki Y."/>
            <person name="Yoshikawa H."/>
            <person name="Taylor T.D."/>
            <person name="Sugiyama J."/>
        </authorList>
    </citation>
    <scope>NUCLEOTIDE SEQUENCE [LARGE SCALE GENOMIC DNA]</scope>
    <source>
        <strain evidence="11">CBS 9802 / IAM 14324 / JCM 22182 / KY 12970</strain>
    </source>
</reference>
<dbReference type="eggNOG" id="KOG3743">
    <property type="taxonomic scope" value="Eukaryota"/>
</dbReference>
<dbReference type="PANTHER" id="PTHR10665">
    <property type="entry name" value="RECOMBINING BINDING PROTEIN SUPPRESSOR OF HAIRLESS"/>
    <property type="match status" value="1"/>
</dbReference>
<dbReference type="GO" id="GO:0005634">
    <property type="term" value="C:nucleus"/>
    <property type="evidence" value="ECO:0007669"/>
    <property type="project" value="UniProtKB-SubCell"/>
</dbReference>
<dbReference type="InterPro" id="IPR040159">
    <property type="entry name" value="CLS_fam"/>
</dbReference>